<evidence type="ECO:0000313" key="1">
    <source>
        <dbReference type="EMBL" id="MER5170315.1"/>
    </source>
</evidence>
<dbReference type="RefSeq" id="WP_339112396.1">
    <property type="nucleotide sequence ID" value="NZ_JAYWLC010000001.1"/>
</dbReference>
<keyword evidence="2" id="KW-1185">Reference proteome</keyword>
<dbReference type="EMBL" id="JAYWLC010000001">
    <property type="protein sequence ID" value="MER5170315.1"/>
    <property type="molecule type" value="Genomic_DNA"/>
</dbReference>
<reference evidence="1 2" key="1">
    <citation type="submission" date="2024-06" db="EMBL/GenBank/DDBJ databases">
        <title>Thioclava kandeliae sp. nov. from a rhizosphere soil sample of Kandelia candel in a mangrove.</title>
        <authorList>
            <person name="Mu T."/>
        </authorList>
    </citation>
    <scope>NUCLEOTIDE SEQUENCE [LARGE SCALE GENOMIC DNA]</scope>
    <source>
        <strain evidence="1 2">CPCC 100088</strain>
    </source>
</reference>
<dbReference type="Pfam" id="PF11011">
    <property type="entry name" value="DUF2849"/>
    <property type="match status" value="1"/>
</dbReference>
<gene>
    <name evidence="1" type="ORF">VSX56_00885</name>
</gene>
<sequence length="102" mass="11340">MARKFTPKVLTANDLMEGDVIYLAADGSWVRDHAQAEFLEDETIAEMRMLVAQGQPEIAVGPYLADAKMGENGPEPIHFREAFRTRGPSNYFHGKQAETASQ</sequence>
<dbReference type="Proteomes" id="UP001438953">
    <property type="component" value="Unassembled WGS sequence"/>
</dbReference>
<organism evidence="1 2">
    <name type="scientific">Thioclava kandeliae</name>
    <dbReference type="NCBI Taxonomy" id="3070818"/>
    <lineage>
        <taxon>Bacteria</taxon>
        <taxon>Pseudomonadati</taxon>
        <taxon>Pseudomonadota</taxon>
        <taxon>Alphaproteobacteria</taxon>
        <taxon>Rhodobacterales</taxon>
        <taxon>Paracoccaceae</taxon>
        <taxon>Thioclava</taxon>
    </lineage>
</organism>
<comment type="caution">
    <text evidence="1">The sequence shown here is derived from an EMBL/GenBank/DDBJ whole genome shotgun (WGS) entry which is preliminary data.</text>
</comment>
<protein>
    <submittedName>
        <fullName evidence="1">DUF2849 domain-containing protein</fullName>
    </submittedName>
</protein>
<dbReference type="InterPro" id="IPR021270">
    <property type="entry name" value="DUF2849"/>
</dbReference>
<proteinExistence type="predicted"/>
<accession>A0ABV1SC67</accession>
<name>A0ABV1SC67_9RHOB</name>
<evidence type="ECO:0000313" key="2">
    <source>
        <dbReference type="Proteomes" id="UP001438953"/>
    </source>
</evidence>